<reference evidence="2 3" key="1">
    <citation type="submission" date="2020-10" db="EMBL/GenBank/DDBJ databases">
        <authorList>
            <person name="Castelo-Branco R."/>
            <person name="Eusebio N."/>
            <person name="Adriana R."/>
            <person name="Vieira A."/>
            <person name="Brugerolle De Fraissinette N."/>
            <person name="Rezende De Castro R."/>
            <person name="Schneider M.P."/>
            <person name="Vasconcelos V."/>
            <person name="Leao P.N."/>
        </authorList>
    </citation>
    <scope>NUCLEOTIDE SEQUENCE [LARGE SCALE GENOMIC DNA]</scope>
    <source>
        <strain evidence="2 3">LEGE 03274</strain>
    </source>
</reference>
<dbReference type="SFLD" id="SFLDG01148">
    <property type="entry name" value="Xi_(cytGST)"/>
    <property type="match status" value="1"/>
</dbReference>
<dbReference type="PANTHER" id="PTHR32419">
    <property type="entry name" value="GLUTATHIONYL-HYDROQUINONE REDUCTASE"/>
    <property type="match status" value="1"/>
</dbReference>
<keyword evidence="3" id="KW-1185">Reference proteome</keyword>
<dbReference type="Pfam" id="PF13409">
    <property type="entry name" value="GST_N_2"/>
    <property type="match status" value="1"/>
</dbReference>
<dbReference type="PROSITE" id="PS50405">
    <property type="entry name" value="GST_CTER"/>
    <property type="match status" value="1"/>
</dbReference>
<dbReference type="InterPro" id="IPR036282">
    <property type="entry name" value="Glutathione-S-Trfase_C_sf"/>
</dbReference>
<dbReference type="SFLD" id="SFLDS00019">
    <property type="entry name" value="Glutathione_Transferase_(cytos"/>
    <property type="match status" value="1"/>
</dbReference>
<sequence>MLNQKWLIKLAQKIWETMWQLMMFNLAPSENGNYQRPLSIYHHNIEENSTYSPEKNRYTIYAGLSCPWAHRTLIVRKLKGLEKIIDVVIVSPSPADGGWIIPQGSENCYTLKQLYYKANNNYQGRCTVPVLWDKKTKTIVNNESSEIIVLLNNCFNQFASFPQLNLYPDEYKDNIDSWNEKIYHHINNGVYRCGFAQTQQAYEDACYGLFNLLDKIEIFLENSRYLCGDKLTIADIRLFTTLIRFDVVYFSLFKCNIKRIADYKNLSRYCQEIYNIEGVKETCNFDIIKQDYYGNLFPLNPGGIIPLGLPSY</sequence>
<proteinExistence type="predicted"/>
<accession>A0ABR9V304</accession>
<comment type="caution">
    <text evidence="2">The sequence shown here is derived from an EMBL/GenBank/DDBJ whole genome shotgun (WGS) entry which is preliminary data.</text>
</comment>
<feature type="domain" description="GST C-terminal" evidence="1">
    <location>
        <begin position="168"/>
        <end position="302"/>
    </location>
</feature>
<dbReference type="SFLD" id="SFLDG01206">
    <property type="entry name" value="Xi.1"/>
    <property type="match status" value="1"/>
</dbReference>
<protein>
    <submittedName>
        <fullName evidence="2">Glutathione S-transferase C-terminal domain-containing protein</fullName>
    </submittedName>
</protein>
<dbReference type="PANTHER" id="PTHR32419:SF6">
    <property type="entry name" value="GLUTATHIONE S-TRANSFERASE OMEGA-LIKE 1-RELATED"/>
    <property type="match status" value="1"/>
</dbReference>
<dbReference type="PIRSF" id="PIRSF015753">
    <property type="entry name" value="GST"/>
    <property type="match status" value="1"/>
</dbReference>
<evidence type="ECO:0000313" key="3">
    <source>
        <dbReference type="Proteomes" id="UP000654604"/>
    </source>
</evidence>
<dbReference type="CDD" id="cd03190">
    <property type="entry name" value="GST_C_Omega_like"/>
    <property type="match status" value="1"/>
</dbReference>
<dbReference type="SUPFAM" id="SSF52833">
    <property type="entry name" value="Thioredoxin-like"/>
    <property type="match status" value="1"/>
</dbReference>
<dbReference type="InterPro" id="IPR004045">
    <property type="entry name" value="Glutathione_S-Trfase_N"/>
</dbReference>
<dbReference type="Proteomes" id="UP000654604">
    <property type="component" value="Unassembled WGS sequence"/>
</dbReference>
<evidence type="ECO:0000259" key="1">
    <source>
        <dbReference type="PROSITE" id="PS50405"/>
    </source>
</evidence>
<dbReference type="InterPro" id="IPR036249">
    <property type="entry name" value="Thioredoxin-like_sf"/>
</dbReference>
<organism evidence="2 3">
    <name type="scientific">Cyanobacterium stanieri LEGE 03274</name>
    <dbReference type="NCBI Taxonomy" id="1828756"/>
    <lineage>
        <taxon>Bacteria</taxon>
        <taxon>Bacillati</taxon>
        <taxon>Cyanobacteriota</taxon>
        <taxon>Cyanophyceae</taxon>
        <taxon>Oscillatoriophycideae</taxon>
        <taxon>Chroococcales</taxon>
        <taxon>Geminocystaceae</taxon>
        <taxon>Cyanobacterium</taxon>
    </lineage>
</organism>
<evidence type="ECO:0000313" key="2">
    <source>
        <dbReference type="EMBL" id="MBE9222280.1"/>
    </source>
</evidence>
<dbReference type="InterPro" id="IPR010987">
    <property type="entry name" value="Glutathione-S-Trfase_C-like"/>
</dbReference>
<dbReference type="SUPFAM" id="SSF47616">
    <property type="entry name" value="GST C-terminal domain-like"/>
    <property type="match status" value="1"/>
</dbReference>
<dbReference type="Gene3D" id="3.40.30.10">
    <property type="entry name" value="Glutaredoxin"/>
    <property type="match status" value="1"/>
</dbReference>
<dbReference type="InterPro" id="IPR016639">
    <property type="entry name" value="GST_Omega/GSH"/>
</dbReference>
<dbReference type="Pfam" id="PF13410">
    <property type="entry name" value="GST_C_2"/>
    <property type="match status" value="1"/>
</dbReference>
<dbReference type="EMBL" id="JADEWC010000010">
    <property type="protein sequence ID" value="MBE9222280.1"/>
    <property type="molecule type" value="Genomic_DNA"/>
</dbReference>
<dbReference type="InterPro" id="IPR047047">
    <property type="entry name" value="GST_Omega-like_C"/>
</dbReference>
<dbReference type="RefSeq" id="WP_193800444.1">
    <property type="nucleotide sequence ID" value="NZ_JADEWC010000010.1"/>
</dbReference>
<name>A0ABR9V304_9CHRO</name>
<dbReference type="Gene3D" id="1.20.1050.10">
    <property type="match status" value="1"/>
</dbReference>
<gene>
    <name evidence="2" type="ORF">IQ215_06180</name>
</gene>
<dbReference type="InterPro" id="IPR040079">
    <property type="entry name" value="Glutathione_S-Trfase"/>
</dbReference>